<dbReference type="OrthoDB" id="10254663at2759"/>
<dbReference type="GO" id="GO:0035686">
    <property type="term" value="C:sperm fibrous sheath"/>
    <property type="evidence" value="ECO:0007669"/>
    <property type="project" value="Ensembl"/>
</dbReference>
<dbReference type="PANTHER" id="PTHR20544:SF2">
    <property type="entry name" value="TESTIS SPECIFIC 10"/>
    <property type="match status" value="1"/>
</dbReference>
<keyword evidence="9" id="KW-1267">Proteomics identification</keyword>
<evidence type="ECO:0007829" key="9">
    <source>
        <dbReference type="PeptideAtlas" id="A0A8V0YTM0"/>
    </source>
</evidence>
<dbReference type="GeneTree" id="ENSGT00940000159205"/>
<feature type="compositionally biased region" description="Polar residues" evidence="6">
    <location>
        <begin position="47"/>
        <end position="60"/>
    </location>
</feature>
<gene>
    <name evidence="7" type="primary">TSGA10</name>
</gene>
<evidence type="ECO:0000256" key="2">
    <source>
        <dbReference type="ARBA" id="ARBA00022490"/>
    </source>
</evidence>
<dbReference type="GO" id="GO:0031514">
    <property type="term" value="C:motile cilium"/>
    <property type="evidence" value="ECO:0000318"/>
    <property type="project" value="GO_Central"/>
</dbReference>
<keyword evidence="5" id="KW-0175">Coiled coil</keyword>
<dbReference type="InterPro" id="IPR051877">
    <property type="entry name" value="Centriole_BasalBody_StrucProt"/>
</dbReference>
<dbReference type="FunCoup" id="A0A8V0YTM0">
    <property type="interactions" value="93"/>
</dbReference>
<evidence type="ECO:0000256" key="6">
    <source>
        <dbReference type="SAM" id="MobiDB-lite"/>
    </source>
</evidence>
<reference evidence="7" key="3">
    <citation type="submission" date="2025-09" db="UniProtKB">
        <authorList>
            <consortium name="Ensembl"/>
        </authorList>
    </citation>
    <scope>IDENTIFICATION</scope>
    <source>
        <strain evidence="7">broiler</strain>
    </source>
</reference>
<dbReference type="SUPFAM" id="SSF57997">
    <property type="entry name" value="Tropomyosin"/>
    <property type="match status" value="1"/>
</dbReference>
<dbReference type="GO" id="GO:0030031">
    <property type="term" value="P:cell projection assembly"/>
    <property type="evidence" value="ECO:0007669"/>
    <property type="project" value="Ensembl"/>
</dbReference>
<feature type="region of interest" description="Disordered" evidence="6">
    <location>
        <begin position="47"/>
        <end position="71"/>
    </location>
</feature>
<evidence type="ECO:0000256" key="3">
    <source>
        <dbReference type="ARBA" id="ARBA00023212"/>
    </source>
</evidence>
<evidence type="ECO:0000256" key="5">
    <source>
        <dbReference type="SAM" id="Coils"/>
    </source>
</evidence>
<evidence type="ECO:0000313" key="7">
    <source>
        <dbReference type="Ensembl" id="ENSGALP00010021946.1"/>
    </source>
</evidence>
<keyword evidence="3" id="KW-0206">Cytoskeleton</keyword>
<dbReference type="GO" id="GO:0005737">
    <property type="term" value="C:cytoplasm"/>
    <property type="evidence" value="ECO:0007669"/>
    <property type="project" value="Ensembl"/>
</dbReference>
<feature type="coiled-coil region" evidence="5">
    <location>
        <begin position="552"/>
        <end position="663"/>
    </location>
</feature>
<sequence length="723" mass="84109">MQVILQTENEIRQGKSPSRLDTFIKTLEEDRDYYKSKTENLLRVFRNKSSSPKRSSTCGSMSKKKITHPEHEELESTLKNYECHVAEIQGNVNVLTAAMAQEEISHTCQEVIKCTRTPRSTVAAQAMLRHVETERDTALSDLRRMTTERDSLREQMKISQETAFNEKAHLQQRIEELETTIQNLDSERLEQMSRMALMKEHIDSLETEVKIMARRSQDSENELSHQKDEYISLSLMKEKTEQILSEAQRNLTKKKYEIQLNEEKIRLLDEKIDNFSKQSFAQEEKICALKDTIAQLDKEKETLQECVEEEREKIITFEENLRIKEKTISDLKILISDLERSIQKSAEALCICEKDITSLRQQLQETNKELAQANNNREILAQEKDRLQEHLSNAKQENQVLHVKITKYQNELDEMKLKAQDSNTDIARLKGVLKFKERENCELLENYHKACEQGESWEAKCHQAEADCNSVRLALISVESENRRLKEKVKTLETEMEQHLATEEAYQSQLSTLHKSIVKMEGELQNIHQERVSILANLVSTQELCIKLDEGKELLSQQLTSTSEKVERLQSECDSSRSEIELLRRQLGNERASLKNLESLLASNREREFQSQIAEQEKDSEIQLLKEQLSLAENKLTVKSRDFTQLKNTTAQLESELDITRRQLATERFERERAVQELRCQNRTVTYQLSSTLRTSSPERVHHLPPDWSLDSSLEGNSSFKDF</sequence>
<dbReference type="Ensembl" id="ENSGALT00010038031.1">
    <property type="protein sequence ID" value="ENSGALP00010021946.1"/>
    <property type="gene ID" value="ENSGALG00010015772.1"/>
</dbReference>
<keyword evidence="2" id="KW-0963">Cytoplasm</keyword>
<dbReference type="GO" id="GO:0005814">
    <property type="term" value="C:centriole"/>
    <property type="evidence" value="ECO:0007669"/>
    <property type="project" value="UniProtKB-SubCell"/>
</dbReference>
<evidence type="ECO:0000313" key="8">
    <source>
        <dbReference type="Proteomes" id="UP000000539"/>
    </source>
</evidence>
<reference evidence="7" key="2">
    <citation type="submission" date="2025-08" db="UniProtKB">
        <authorList>
            <consortium name="Ensembl"/>
        </authorList>
    </citation>
    <scope>IDENTIFICATION</scope>
    <source>
        <strain evidence="7">broiler</strain>
    </source>
</reference>
<keyword evidence="8" id="KW-1185">Reference proteome</keyword>
<reference evidence="7" key="1">
    <citation type="submission" date="2020-11" db="EMBL/GenBank/DDBJ databases">
        <title>Gallus gallus (Chicken) genome, bGalGal1, GRCg7b, maternal haplotype autosomes + Z &amp; W.</title>
        <authorList>
            <person name="Warren W."/>
            <person name="Formenti G."/>
            <person name="Fedrigo O."/>
            <person name="Haase B."/>
            <person name="Mountcastle J."/>
            <person name="Balacco J."/>
            <person name="Tracey A."/>
            <person name="Schneider V."/>
            <person name="Okimoto R."/>
            <person name="Cheng H."/>
            <person name="Hawken R."/>
            <person name="Howe K."/>
            <person name="Jarvis E.D."/>
        </authorList>
    </citation>
    <scope>NUCLEOTIDE SEQUENCE [LARGE SCALE GENOMIC DNA]</scope>
    <source>
        <strain evidence="7">Broiler</strain>
    </source>
</reference>
<evidence type="ECO:0000256" key="4">
    <source>
        <dbReference type="ARBA" id="ARBA00038123"/>
    </source>
</evidence>
<evidence type="ECO:0000256" key="1">
    <source>
        <dbReference type="ARBA" id="ARBA00004114"/>
    </source>
</evidence>
<feature type="coiled-coil region" evidence="5">
    <location>
        <begin position="356"/>
        <end position="425"/>
    </location>
</feature>
<dbReference type="GO" id="GO:0097228">
    <property type="term" value="C:sperm principal piece"/>
    <property type="evidence" value="ECO:0007669"/>
    <property type="project" value="Ensembl"/>
</dbReference>
<feature type="coiled-coil region" evidence="5">
    <location>
        <begin position="475"/>
        <end position="509"/>
    </location>
</feature>
<accession>A0A8V0YTM0</accession>
<proteinExistence type="evidence at protein level"/>
<dbReference type="PANTHER" id="PTHR20544">
    <property type="entry name" value="CENTROSOMAL PROTEIN CEP135"/>
    <property type="match status" value="1"/>
</dbReference>
<comment type="subcellular location">
    <subcellularLocation>
        <location evidence="1">Cytoplasm</location>
        <location evidence="1">Cytoskeleton</location>
        <location evidence="1">Microtubule organizing center</location>
        <location evidence="1">Centrosome</location>
        <location evidence="1">Centriole</location>
    </subcellularLocation>
</comment>
<dbReference type="AlphaFoldDB" id="A0A8V0YTM0"/>
<name>A0A8V0YTM0_CHICK</name>
<organism evidence="7 8">
    <name type="scientific">Gallus gallus</name>
    <name type="common">Chicken</name>
    <dbReference type="NCBI Taxonomy" id="9031"/>
    <lineage>
        <taxon>Eukaryota</taxon>
        <taxon>Metazoa</taxon>
        <taxon>Chordata</taxon>
        <taxon>Craniata</taxon>
        <taxon>Vertebrata</taxon>
        <taxon>Euteleostomi</taxon>
        <taxon>Archelosauria</taxon>
        <taxon>Archosauria</taxon>
        <taxon>Dinosauria</taxon>
        <taxon>Saurischia</taxon>
        <taxon>Theropoda</taxon>
        <taxon>Coelurosauria</taxon>
        <taxon>Aves</taxon>
        <taxon>Neognathae</taxon>
        <taxon>Galloanserae</taxon>
        <taxon>Galliformes</taxon>
        <taxon>Phasianidae</taxon>
        <taxon>Phasianinae</taxon>
        <taxon>Gallus</taxon>
    </lineage>
</organism>
<dbReference type="GO" id="GO:0043005">
    <property type="term" value="C:neuron projection"/>
    <property type="evidence" value="ECO:0007669"/>
    <property type="project" value="Ensembl"/>
</dbReference>
<comment type="similarity">
    <text evidence="4">Belongs to the CEP135/TSGA10 family.</text>
</comment>
<dbReference type="Proteomes" id="UP000000539">
    <property type="component" value="Chromosome 1"/>
</dbReference>
<feature type="coiled-coil region" evidence="5">
    <location>
        <begin position="135"/>
        <end position="327"/>
    </location>
</feature>
<protein>
    <submittedName>
        <fullName evidence="7">Testis specific 10</fullName>
    </submittedName>
</protein>